<dbReference type="AlphaFoldDB" id="A0AAC9FDV7"/>
<dbReference type="Gene3D" id="3.40.50.670">
    <property type="match status" value="1"/>
</dbReference>
<dbReference type="PROSITE" id="PS50880">
    <property type="entry name" value="TOPRIM"/>
    <property type="match status" value="1"/>
</dbReference>
<comment type="catalytic activity">
    <reaction evidence="1 12">
        <text>ATP-dependent breakage, passage and rejoining of double-stranded DNA.</text>
        <dbReference type="EC" id="5.6.2.2"/>
    </reaction>
</comment>
<feature type="binding site" evidence="12">
    <location>
        <position position="46"/>
    </location>
    <ligand>
        <name>ATP</name>
        <dbReference type="ChEBI" id="CHEBI:30616"/>
    </ligand>
</feature>
<dbReference type="PANTHER" id="PTHR45866">
    <property type="entry name" value="DNA GYRASE/TOPOISOMERASE SUBUNIT B"/>
    <property type="match status" value="1"/>
</dbReference>
<evidence type="ECO:0000256" key="2">
    <source>
        <dbReference type="ARBA" id="ARBA00001946"/>
    </source>
</evidence>
<dbReference type="InterPro" id="IPR000565">
    <property type="entry name" value="Topo_IIA_B"/>
</dbReference>
<dbReference type="PROSITE" id="PS00177">
    <property type="entry name" value="TOPOISOMERASE_II"/>
    <property type="match status" value="1"/>
</dbReference>
<evidence type="ECO:0000256" key="5">
    <source>
        <dbReference type="ARBA" id="ARBA00022741"/>
    </source>
</evidence>
<keyword evidence="8 12" id="KW-0799">Topoisomerase</keyword>
<feature type="site" description="Interaction with DNA" evidence="12">
    <location>
        <position position="500"/>
    </location>
</feature>
<evidence type="ECO:0000256" key="1">
    <source>
        <dbReference type="ARBA" id="ARBA00000185"/>
    </source>
</evidence>
<dbReference type="FunFam" id="3.30.230.10:FF:000047">
    <property type="entry name" value="DNA topoisomerase 4 subunit B"/>
    <property type="match status" value="1"/>
</dbReference>
<dbReference type="InterPro" id="IPR001241">
    <property type="entry name" value="Topo_IIA"/>
</dbReference>
<dbReference type="InterPro" id="IPR002288">
    <property type="entry name" value="DNA_gyrase_B_C"/>
</dbReference>
<dbReference type="KEGG" id="aak:AA2016_3410"/>
<organism evidence="15 16">
    <name type="scientific">Aminobacter aminovorans</name>
    <name type="common">Chelatobacter heintzii</name>
    <dbReference type="NCBI Taxonomy" id="83263"/>
    <lineage>
        <taxon>Bacteria</taxon>
        <taxon>Pseudomonadati</taxon>
        <taxon>Pseudomonadota</taxon>
        <taxon>Alphaproteobacteria</taxon>
        <taxon>Hyphomicrobiales</taxon>
        <taxon>Phyllobacteriaceae</taxon>
        <taxon>Aminobacter</taxon>
    </lineage>
</organism>
<feature type="domain" description="Toprim" evidence="14">
    <location>
        <begin position="466"/>
        <end position="580"/>
    </location>
</feature>
<dbReference type="InterPro" id="IPR005737">
    <property type="entry name" value="TopoIV_B_Gneg"/>
</dbReference>
<dbReference type="SUPFAM" id="SSF55874">
    <property type="entry name" value="ATPase domain of HSP90 chaperone/DNA topoisomerase II/histidine kinase"/>
    <property type="match status" value="1"/>
</dbReference>
<evidence type="ECO:0000256" key="13">
    <source>
        <dbReference type="SAM" id="MobiDB-lite"/>
    </source>
</evidence>
<dbReference type="Pfam" id="PF01751">
    <property type="entry name" value="Toprim"/>
    <property type="match status" value="1"/>
</dbReference>
<dbReference type="EC" id="5.6.2.2" evidence="12"/>
<evidence type="ECO:0000259" key="14">
    <source>
        <dbReference type="PROSITE" id="PS50880"/>
    </source>
</evidence>
<feature type="binding site" evidence="12">
    <location>
        <position position="386"/>
    </location>
    <ligand>
        <name>ATP</name>
        <dbReference type="ChEBI" id="CHEBI:30616"/>
    </ligand>
</feature>
<evidence type="ECO:0000256" key="6">
    <source>
        <dbReference type="ARBA" id="ARBA00022840"/>
    </source>
</evidence>
<dbReference type="InterPro" id="IPR013759">
    <property type="entry name" value="Topo_IIA_B_C"/>
</dbReference>
<comment type="function">
    <text evidence="12">Topoisomerase IV is essential for chromosome segregation. It relaxes supercoiled DNA. Performs the decatenation events required during the replication of a circular DNA molecule.</text>
</comment>
<dbReference type="Pfam" id="PF00986">
    <property type="entry name" value="DNA_gyraseB_C"/>
    <property type="match status" value="1"/>
</dbReference>
<comment type="similarity">
    <text evidence="12">Belongs to the type II topoisomerase family. ParE type 1 subfamily.</text>
</comment>
<dbReference type="InterPro" id="IPR036890">
    <property type="entry name" value="HATPase_C_sf"/>
</dbReference>
<dbReference type="CDD" id="cd16928">
    <property type="entry name" value="HATPase_GyrB-like"/>
    <property type="match status" value="1"/>
</dbReference>
<accession>A0AAC9FDV7</accession>
<keyword evidence="10 12" id="KW-0413">Isomerase</keyword>
<dbReference type="SUPFAM" id="SSF56719">
    <property type="entry name" value="Type II DNA topoisomerase"/>
    <property type="match status" value="1"/>
</dbReference>
<dbReference type="GO" id="GO:0005694">
    <property type="term" value="C:chromosome"/>
    <property type="evidence" value="ECO:0007669"/>
    <property type="project" value="InterPro"/>
</dbReference>
<dbReference type="GO" id="GO:0005524">
    <property type="term" value="F:ATP binding"/>
    <property type="evidence" value="ECO:0007669"/>
    <property type="project" value="UniProtKB-UniRule"/>
</dbReference>
<dbReference type="PRINTS" id="PR00418">
    <property type="entry name" value="TPI2FAMILY"/>
</dbReference>
<feature type="region of interest" description="Disordered" evidence="13">
    <location>
        <begin position="1"/>
        <end position="23"/>
    </location>
</feature>
<dbReference type="FunFam" id="3.40.50.670:FF:000006">
    <property type="entry name" value="DNA topoisomerase (ATP-hydrolyzing)"/>
    <property type="match status" value="1"/>
</dbReference>
<comment type="cofactor">
    <cofactor evidence="2">
        <name>Mg(2+)</name>
        <dbReference type="ChEBI" id="CHEBI:18420"/>
    </cofactor>
</comment>
<feature type="binding site" evidence="12">
    <location>
        <position position="86"/>
    </location>
    <ligand>
        <name>ATP</name>
        <dbReference type="ChEBI" id="CHEBI:30616"/>
    </ligand>
</feature>
<dbReference type="GO" id="GO:0003918">
    <property type="term" value="F:DNA topoisomerase type II (double strand cut, ATP-hydrolyzing) activity"/>
    <property type="evidence" value="ECO:0007669"/>
    <property type="project" value="UniProtKB-UniRule"/>
</dbReference>
<dbReference type="Pfam" id="PF02518">
    <property type="entry name" value="HATPase_c"/>
    <property type="match status" value="1"/>
</dbReference>
<evidence type="ECO:0000256" key="4">
    <source>
        <dbReference type="ARBA" id="ARBA00022723"/>
    </source>
</evidence>
<dbReference type="EMBL" id="CP015005">
    <property type="protein sequence ID" value="AMS42332.1"/>
    <property type="molecule type" value="Genomic_DNA"/>
</dbReference>
<comment type="similarity">
    <text evidence="3">Belongs to the type II topoisomerase GyrB family.</text>
</comment>
<evidence type="ECO:0000256" key="11">
    <source>
        <dbReference type="ARBA" id="ARBA00063644"/>
    </source>
</evidence>
<feature type="site" description="Interaction with DNA" evidence="12">
    <location>
        <position position="552"/>
    </location>
</feature>
<dbReference type="FunFam" id="3.30.565.10:FF:000002">
    <property type="entry name" value="DNA gyrase subunit B"/>
    <property type="match status" value="1"/>
</dbReference>
<evidence type="ECO:0000313" key="16">
    <source>
        <dbReference type="Proteomes" id="UP000075755"/>
    </source>
</evidence>
<dbReference type="InterPro" id="IPR018522">
    <property type="entry name" value="TopoIIA_CS"/>
</dbReference>
<evidence type="ECO:0000256" key="12">
    <source>
        <dbReference type="HAMAP-Rule" id="MF_00938"/>
    </source>
</evidence>
<dbReference type="GO" id="GO:0003677">
    <property type="term" value="F:DNA binding"/>
    <property type="evidence" value="ECO:0007669"/>
    <property type="project" value="UniProtKB-UniRule"/>
</dbReference>
<dbReference type="Proteomes" id="UP000075755">
    <property type="component" value="Chromosome"/>
</dbReference>
<sequence>MDDNSDLFGNLGNQPARPVSRPVDPLVAAAAAAKRPAPAKDASDSYSAADIEVLEGLEPVRRRPGMYIGGTDEKALHHLFAEVIDNSMDEAVAGHATFIEVELDAEGFLTVTDNGRGIPVDPHPKFKNKSALEVIMTTLHAGGKFDSKVYETSGGLHGVGVSVVNALSDQLEVEVARNRKLFRQRFSRGVPQGGLESLGDVQNRRGTKVRFHPDPDIFGKGAHFEPARIYKMARSKAYLFGGVEIRWSCDPTLIKEKDETPAKAVFHFPGGLGDYLKASLGSEMQVTREIFSGKSEKQSGHGSVEWAVTWFGGDGFINSYCNTIPTGDGGTHEMGFRNILTRGLRAYADLVGNKRASIVTSEDVMISAAGMLSVFIREPEFVGQTKDKLATVEAMRIVETAIRDPFDHWLADNPQEASKLLDWVIARADERVRRRQEKEVSRKSAVRKLRLPGKLADCTQNAAAGAELFIVEGDSAGGSAKQARDRSMQAILPLRGKILNVASAGNDKLASNQLIGDLIQALGCGTRSKYREEDLRYDRVIIMTDADVDGAHIASLLITFFYQEMPELVRGGHLYMAVPPLYSIRQGGKVAYARDDAHKEELLKTEFTGRGKIEIGRFKGLGEMMASQLKETTMDPKKRTLLRVEVNESEDDTKSAVDALMGTKPELRFRFIQERAEFAAADALDI</sequence>
<evidence type="ECO:0000256" key="7">
    <source>
        <dbReference type="ARBA" id="ARBA00022842"/>
    </source>
</evidence>
<dbReference type="Gene3D" id="3.30.230.10">
    <property type="match status" value="1"/>
</dbReference>
<dbReference type="SUPFAM" id="SSF54211">
    <property type="entry name" value="Ribosomal protein S5 domain 2-like"/>
    <property type="match status" value="1"/>
</dbReference>
<dbReference type="GO" id="GO:0006265">
    <property type="term" value="P:DNA topological change"/>
    <property type="evidence" value="ECO:0007669"/>
    <property type="project" value="UniProtKB-UniRule"/>
</dbReference>
<proteinExistence type="inferred from homology"/>
<dbReference type="InterPro" id="IPR013506">
    <property type="entry name" value="Topo_IIA_bsu_dom2"/>
</dbReference>
<name>A0AAC9FDV7_AMIAI</name>
<dbReference type="SMART" id="SM00387">
    <property type="entry name" value="HATPase_c"/>
    <property type="match status" value="1"/>
</dbReference>
<protein>
    <recommendedName>
        <fullName evidence="12">DNA topoisomerase 4 subunit B</fullName>
        <ecNumber evidence="12">5.6.2.2</ecNumber>
    </recommendedName>
    <alternativeName>
        <fullName evidence="12">Topoisomerase IV subunit B</fullName>
    </alternativeName>
</protein>
<feature type="binding site" evidence="12">
    <location>
        <begin position="155"/>
        <end position="161"/>
    </location>
    <ligand>
        <name>ATP</name>
        <dbReference type="ChEBI" id="CHEBI:30616"/>
    </ligand>
</feature>
<evidence type="ECO:0000256" key="8">
    <source>
        <dbReference type="ARBA" id="ARBA00023029"/>
    </source>
</evidence>
<feature type="site" description="Interaction with DNA" evidence="12">
    <location>
        <position position="668"/>
    </location>
</feature>
<evidence type="ECO:0000256" key="9">
    <source>
        <dbReference type="ARBA" id="ARBA00023125"/>
    </source>
</evidence>
<feature type="binding site" evidence="12">
    <location>
        <position position="113"/>
    </location>
    <ligand>
        <name>ATP</name>
        <dbReference type="ChEBI" id="CHEBI:30616"/>
    </ligand>
</feature>
<dbReference type="GO" id="GO:0046872">
    <property type="term" value="F:metal ion binding"/>
    <property type="evidence" value="ECO:0007669"/>
    <property type="project" value="UniProtKB-KW"/>
</dbReference>
<dbReference type="PRINTS" id="PR01159">
    <property type="entry name" value="DNAGYRASEB"/>
</dbReference>
<dbReference type="SMART" id="SM00433">
    <property type="entry name" value="TOP2c"/>
    <property type="match status" value="1"/>
</dbReference>
<dbReference type="InterPro" id="IPR020568">
    <property type="entry name" value="Ribosomal_Su5_D2-typ_SF"/>
</dbReference>
<keyword evidence="5 12" id="KW-0547">Nucleotide-binding</keyword>
<dbReference type="HAMAP" id="MF_00938">
    <property type="entry name" value="ParE_type1"/>
    <property type="match status" value="1"/>
</dbReference>
<gene>
    <name evidence="12" type="primary">parE</name>
    <name evidence="15" type="ORF">AA2016_3410</name>
</gene>
<dbReference type="InterPro" id="IPR003594">
    <property type="entry name" value="HATPase_dom"/>
</dbReference>
<dbReference type="PANTHER" id="PTHR45866:SF1">
    <property type="entry name" value="DNA GYRASE SUBUNIT B, MITOCHONDRIAL"/>
    <property type="match status" value="1"/>
</dbReference>
<reference evidence="15 16" key="1">
    <citation type="submission" date="2016-03" db="EMBL/GenBank/DDBJ databases">
        <title>Complete genome of Aminobacter aminovorans KCTC 2477.</title>
        <authorList>
            <person name="Kim K.M."/>
        </authorList>
    </citation>
    <scope>NUCLEOTIDE SEQUENCE [LARGE SCALE GENOMIC DNA]</scope>
    <source>
        <strain evidence="15 16">KCTC 2477</strain>
    </source>
</reference>
<dbReference type="Pfam" id="PF00204">
    <property type="entry name" value="DNA_gyraseB"/>
    <property type="match status" value="1"/>
</dbReference>
<dbReference type="NCBIfam" id="TIGR01055">
    <property type="entry name" value="parE_Gneg"/>
    <property type="match status" value="1"/>
</dbReference>
<comment type="subunit">
    <text evidence="11 12">Heterotetramer composed of ParC and ParE.</text>
</comment>
<evidence type="ECO:0000313" key="15">
    <source>
        <dbReference type="EMBL" id="AMS42332.1"/>
    </source>
</evidence>
<dbReference type="InterPro" id="IPR014721">
    <property type="entry name" value="Ribsml_uS5_D2-typ_fold_subgr"/>
</dbReference>
<dbReference type="InterPro" id="IPR006171">
    <property type="entry name" value="TOPRIM_dom"/>
</dbReference>
<keyword evidence="6 12" id="KW-0067">ATP-binding</keyword>
<dbReference type="GO" id="GO:0007059">
    <property type="term" value="P:chromosome segregation"/>
    <property type="evidence" value="ECO:0007669"/>
    <property type="project" value="UniProtKB-UniRule"/>
</dbReference>
<dbReference type="RefSeq" id="WP_067961737.1">
    <property type="nucleotide sequence ID" value="NZ_CP015005.1"/>
</dbReference>
<dbReference type="InterPro" id="IPR013760">
    <property type="entry name" value="Topo_IIA-like_dom_sf"/>
</dbReference>
<dbReference type="Gene3D" id="3.30.565.10">
    <property type="entry name" value="Histidine kinase-like ATPase, C-terminal domain"/>
    <property type="match status" value="1"/>
</dbReference>
<evidence type="ECO:0000256" key="10">
    <source>
        <dbReference type="ARBA" id="ARBA00023235"/>
    </source>
</evidence>
<dbReference type="CDD" id="cd00822">
    <property type="entry name" value="TopoII_Trans_DNA_gyrase"/>
    <property type="match status" value="1"/>
</dbReference>
<keyword evidence="9 12" id="KW-0238">DNA-binding</keyword>
<keyword evidence="7" id="KW-0460">Magnesium</keyword>
<keyword evidence="4" id="KW-0479">Metal-binding</keyword>
<evidence type="ECO:0000256" key="3">
    <source>
        <dbReference type="ARBA" id="ARBA00010708"/>
    </source>
</evidence>